<dbReference type="AlphaFoldDB" id="A0A9N9XER0"/>
<dbReference type="CDD" id="cd00063">
    <property type="entry name" value="FN3"/>
    <property type="match status" value="1"/>
</dbReference>
<keyword evidence="5" id="KW-0732">Signal</keyword>
<evidence type="ECO:0000256" key="1">
    <source>
        <dbReference type="ARBA" id="ARBA00004167"/>
    </source>
</evidence>
<dbReference type="FunFam" id="2.60.40.10:FF:001564">
    <property type="entry name" value="tyrosine-protein phosphatase Lar isoform X4"/>
    <property type="match status" value="1"/>
</dbReference>
<dbReference type="GO" id="GO:0098609">
    <property type="term" value="P:cell-cell adhesion"/>
    <property type="evidence" value="ECO:0007669"/>
    <property type="project" value="TreeGrafter"/>
</dbReference>
<dbReference type="SMART" id="SM00060">
    <property type="entry name" value="FN3"/>
    <property type="match status" value="1"/>
</dbReference>
<evidence type="ECO:0000256" key="11">
    <source>
        <dbReference type="ARBA" id="ARBA00023157"/>
    </source>
</evidence>
<dbReference type="SMART" id="SM00408">
    <property type="entry name" value="IGc2"/>
    <property type="match status" value="1"/>
</dbReference>
<dbReference type="InterPro" id="IPR036116">
    <property type="entry name" value="FN3_sf"/>
</dbReference>
<evidence type="ECO:0000313" key="19">
    <source>
        <dbReference type="Proteomes" id="UP001153709"/>
    </source>
</evidence>
<dbReference type="SUPFAM" id="SSF49265">
    <property type="entry name" value="Fibronectin type III"/>
    <property type="match status" value="1"/>
</dbReference>
<evidence type="ECO:0000256" key="12">
    <source>
        <dbReference type="ARBA" id="ARBA00023170"/>
    </source>
</evidence>
<feature type="domain" description="Fibronectin type-III" evidence="17">
    <location>
        <begin position="139"/>
        <end position="229"/>
    </location>
</feature>
<evidence type="ECO:0000256" key="3">
    <source>
        <dbReference type="ARBA" id="ARBA00013064"/>
    </source>
</evidence>
<keyword evidence="8" id="KW-0904">Protein phosphatase</keyword>
<organism evidence="18 19">
    <name type="scientific">Diabrotica balteata</name>
    <name type="common">Banded cucumber beetle</name>
    <dbReference type="NCBI Taxonomy" id="107213"/>
    <lineage>
        <taxon>Eukaryota</taxon>
        <taxon>Metazoa</taxon>
        <taxon>Ecdysozoa</taxon>
        <taxon>Arthropoda</taxon>
        <taxon>Hexapoda</taxon>
        <taxon>Insecta</taxon>
        <taxon>Pterygota</taxon>
        <taxon>Neoptera</taxon>
        <taxon>Endopterygota</taxon>
        <taxon>Coleoptera</taxon>
        <taxon>Polyphaga</taxon>
        <taxon>Cucujiformia</taxon>
        <taxon>Chrysomeloidea</taxon>
        <taxon>Chrysomelidae</taxon>
        <taxon>Galerucinae</taxon>
        <taxon>Diabroticina</taxon>
        <taxon>Diabroticites</taxon>
        <taxon>Diabrotica</taxon>
    </lineage>
</organism>
<keyword evidence="13" id="KW-0325">Glycoprotein</keyword>
<dbReference type="OrthoDB" id="10253954at2759"/>
<dbReference type="PROSITE" id="PS50853">
    <property type="entry name" value="FN3"/>
    <property type="match status" value="1"/>
</dbReference>
<dbReference type="PROSITE" id="PS50835">
    <property type="entry name" value="IG_LIKE"/>
    <property type="match status" value="1"/>
</dbReference>
<protein>
    <recommendedName>
        <fullName evidence="3">protein-tyrosine-phosphatase</fullName>
        <ecNumber evidence="3">3.1.3.48</ecNumber>
    </recommendedName>
</protein>
<keyword evidence="10" id="KW-0472">Membrane</keyword>
<evidence type="ECO:0000259" key="16">
    <source>
        <dbReference type="PROSITE" id="PS50835"/>
    </source>
</evidence>
<dbReference type="InterPro" id="IPR013783">
    <property type="entry name" value="Ig-like_fold"/>
</dbReference>
<comment type="similarity">
    <text evidence="2">Belongs to the protein-tyrosine phosphatase family. Receptor class 2A subfamily.</text>
</comment>
<keyword evidence="12" id="KW-0675">Receptor</keyword>
<reference evidence="18" key="1">
    <citation type="submission" date="2022-01" db="EMBL/GenBank/DDBJ databases">
        <authorList>
            <person name="King R."/>
        </authorList>
    </citation>
    <scope>NUCLEOTIDE SEQUENCE</scope>
</reference>
<dbReference type="InterPro" id="IPR003599">
    <property type="entry name" value="Ig_sub"/>
</dbReference>
<dbReference type="PANTHER" id="PTHR44170">
    <property type="entry name" value="PROTEIN SIDEKICK"/>
    <property type="match status" value="1"/>
</dbReference>
<dbReference type="Pfam" id="PF00041">
    <property type="entry name" value="fn3"/>
    <property type="match status" value="1"/>
</dbReference>
<dbReference type="InterPro" id="IPR036179">
    <property type="entry name" value="Ig-like_dom_sf"/>
</dbReference>
<comment type="subcellular location">
    <subcellularLocation>
        <location evidence="1">Membrane</location>
        <topology evidence="1">Single-pass membrane protein</topology>
    </subcellularLocation>
</comment>
<accession>A0A9N9XER0</accession>
<evidence type="ECO:0000256" key="10">
    <source>
        <dbReference type="ARBA" id="ARBA00023136"/>
    </source>
</evidence>
<dbReference type="InterPro" id="IPR007110">
    <property type="entry name" value="Ig-like_dom"/>
</dbReference>
<dbReference type="Proteomes" id="UP001153709">
    <property type="component" value="Chromosome 6"/>
</dbReference>
<name>A0A9N9XER0_DIABA</name>
<dbReference type="SUPFAM" id="SSF48726">
    <property type="entry name" value="Immunoglobulin"/>
    <property type="match status" value="2"/>
</dbReference>
<feature type="domain" description="Ig-like" evidence="16">
    <location>
        <begin position="48"/>
        <end position="132"/>
    </location>
</feature>
<keyword evidence="11" id="KW-1015">Disulfide bond</keyword>
<evidence type="ECO:0000256" key="5">
    <source>
        <dbReference type="ARBA" id="ARBA00022729"/>
    </source>
</evidence>
<dbReference type="InterPro" id="IPR003598">
    <property type="entry name" value="Ig_sub2"/>
</dbReference>
<evidence type="ECO:0000256" key="2">
    <source>
        <dbReference type="ARBA" id="ARBA00010504"/>
    </source>
</evidence>
<keyword evidence="7" id="KW-0378">Hydrolase</keyword>
<dbReference type="Gene3D" id="2.60.40.10">
    <property type="entry name" value="Immunoglobulins"/>
    <property type="match status" value="3"/>
</dbReference>
<evidence type="ECO:0000256" key="9">
    <source>
        <dbReference type="ARBA" id="ARBA00022989"/>
    </source>
</evidence>
<comment type="catalytic activity">
    <reaction evidence="15">
        <text>O-phospho-L-tyrosyl-[protein] + H2O = L-tyrosyl-[protein] + phosphate</text>
        <dbReference type="Rhea" id="RHEA:10684"/>
        <dbReference type="Rhea" id="RHEA-COMP:10136"/>
        <dbReference type="Rhea" id="RHEA-COMP:20101"/>
        <dbReference type="ChEBI" id="CHEBI:15377"/>
        <dbReference type="ChEBI" id="CHEBI:43474"/>
        <dbReference type="ChEBI" id="CHEBI:46858"/>
        <dbReference type="ChEBI" id="CHEBI:61978"/>
        <dbReference type="EC" id="3.1.3.48"/>
    </reaction>
</comment>
<evidence type="ECO:0000256" key="8">
    <source>
        <dbReference type="ARBA" id="ARBA00022912"/>
    </source>
</evidence>
<sequence>MRTVKCALQILSSEEKDHGKYECVAENSIGTDYSKHSLLYVKVRRVPPQFSIPPPTMSEVKLGDDLNLTCVAVGSPMPFVKWRKGLTQELTPEDKLPVGKNTLELTNIQESANYTCIAASALGVIEALAQVKVQSLPGPPTNVKVSEITATSVRLTWSYNGPEDLQYYVIQFKPKYANQAYSEISGIITMYYSVRNLSPYTEYEMFVIAVNSIGRGPTSAPAVVTTGETEFKIRYERLKKKGPNTPTKNVREMLIGQKVTPEVKRKLVIGEVLQQQLKGNYKRTFKDKQRFVHSISGDIVKKYRCENLVRSVSSRRIVKNKNSGQVLKRRRLMFLRLKEVISSFFEKDEAKHPEVKVSYSRV</sequence>
<dbReference type="SMART" id="SM00409">
    <property type="entry name" value="IG"/>
    <property type="match status" value="1"/>
</dbReference>
<dbReference type="Pfam" id="PF13927">
    <property type="entry name" value="Ig_3"/>
    <property type="match status" value="1"/>
</dbReference>
<evidence type="ECO:0000259" key="17">
    <source>
        <dbReference type="PROSITE" id="PS50853"/>
    </source>
</evidence>
<dbReference type="GO" id="GO:0016020">
    <property type="term" value="C:membrane"/>
    <property type="evidence" value="ECO:0007669"/>
    <property type="project" value="UniProtKB-SubCell"/>
</dbReference>
<dbReference type="PANTHER" id="PTHR44170:SF57">
    <property type="entry name" value="PROTEIN TYROSINE PHOSPHATASE RECEPTOR TYPE S"/>
    <property type="match status" value="1"/>
</dbReference>
<keyword evidence="14" id="KW-0393">Immunoglobulin domain</keyword>
<dbReference type="GO" id="GO:0004725">
    <property type="term" value="F:protein tyrosine phosphatase activity"/>
    <property type="evidence" value="ECO:0007669"/>
    <property type="project" value="UniProtKB-EC"/>
</dbReference>
<dbReference type="EMBL" id="OU898281">
    <property type="protein sequence ID" value="CAG9836423.1"/>
    <property type="molecule type" value="Genomic_DNA"/>
</dbReference>
<evidence type="ECO:0000313" key="18">
    <source>
        <dbReference type="EMBL" id="CAG9836423.1"/>
    </source>
</evidence>
<keyword evidence="4" id="KW-0812">Transmembrane</keyword>
<dbReference type="EC" id="3.1.3.48" evidence="3"/>
<evidence type="ECO:0000256" key="15">
    <source>
        <dbReference type="ARBA" id="ARBA00051722"/>
    </source>
</evidence>
<gene>
    <name evidence="18" type="ORF">DIABBA_LOCUS9510</name>
</gene>
<evidence type="ECO:0000256" key="13">
    <source>
        <dbReference type="ARBA" id="ARBA00023180"/>
    </source>
</evidence>
<keyword evidence="6" id="KW-0677">Repeat</keyword>
<proteinExistence type="inferred from homology"/>
<keyword evidence="19" id="KW-1185">Reference proteome</keyword>
<keyword evidence="9" id="KW-1133">Transmembrane helix</keyword>
<evidence type="ECO:0000256" key="4">
    <source>
        <dbReference type="ARBA" id="ARBA00022692"/>
    </source>
</evidence>
<dbReference type="FunFam" id="2.60.40.10:FF:000010">
    <property type="entry name" value="receptor-type tyrosine-protein phosphatase delta isoform X1"/>
    <property type="match status" value="1"/>
</dbReference>
<evidence type="ECO:0000256" key="14">
    <source>
        <dbReference type="ARBA" id="ARBA00023319"/>
    </source>
</evidence>
<evidence type="ECO:0000256" key="7">
    <source>
        <dbReference type="ARBA" id="ARBA00022801"/>
    </source>
</evidence>
<dbReference type="InterPro" id="IPR003961">
    <property type="entry name" value="FN3_dom"/>
</dbReference>
<evidence type="ECO:0000256" key="6">
    <source>
        <dbReference type="ARBA" id="ARBA00022737"/>
    </source>
</evidence>